<reference evidence="1" key="1">
    <citation type="submission" date="2021-01" db="EMBL/GenBank/DDBJ databases">
        <title>Chromosome-level genome assembly of a human fungal pathogen reveals clustering of transcriptionally co-regulated genes.</title>
        <authorList>
            <person name="Voorhies M."/>
            <person name="Cohen S."/>
            <person name="Shea T.P."/>
            <person name="Petrus S."/>
            <person name="Munoz J.F."/>
            <person name="Poplawski S."/>
            <person name="Goldman W.E."/>
            <person name="Michael T."/>
            <person name="Cuomo C.A."/>
            <person name="Sil A."/>
            <person name="Beyhan S."/>
        </authorList>
    </citation>
    <scope>NUCLEOTIDE SEQUENCE</scope>
    <source>
        <strain evidence="1">WU24</strain>
    </source>
</reference>
<evidence type="ECO:0000313" key="2">
    <source>
        <dbReference type="Proteomes" id="UP000663671"/>
    </source>
</evidence>
<proteinExistence type="predicted"/>
<gene>
    <name evidence="1" type="ORF">I7I51_03002</name>
</gene>
<dbReference type="VEuPathDB" id="FungiDB:I7I51_03002"/>
<dbReference type="EMBL" id="CP069116">
    <property type="protein sequence ID" value="QSS66791.1"/>
    <property type="molecule type" value="Genomic_DNA"/>
</dbReference>
<organism evidence="1 2">
    <name type="scientific">Ajellomyces capsulatus</name>
    <name type="common">Darling's disease fungus</name>
    <name type="synonym">Histoplasma capsulatum</name>
    <dbReference type="NCBI Taxonomy" id="5037"/>
    <lineage>
        <taxon>Eukaryota</taxon>
        <taxon>Fungi</taxon>
        <taxon>Dikarya</taxon>
        <taxon>Ascomycota</taxon>
        <taxon>Pezizomycotina</taxon>
        <taxon>Eurotiomycetes</taxon>
        <taxon>Eurotiomycetidae</taxon>
        <taxon>Onygenales</taxon>
        <taxon>Ajellomycetaceae</taxon>
        <taxon>Histoplasma</taxon>
    </lineage>
</organism>
<dbReference type="Proteomes" id="UP000663671">
    <property type="component" value="Chromosome 6"/>
</dbReference>
<accession>A0A8A1MKZ2</accession>
<protein>
    <submittedName>
        <fullName evidence="1">Uncharacterized protein</fullName>
    </submittedName>
</protein>
<sequence length="224" mass="25287">MEKNPGRPLRFSTFPSFGLQSGGTIIGILSRPCSPVTDVVDPDRSLQTEGSSPNMLTRSLSHCGNSLLAECIQTWLGMEDETPTIRKSCFNRFEWDAFGQRTNRLPSLECRNCRFRVLPHAAALMTRFIILAVNSPLLSFAPGSFSAKRFAFHLHWHRISIAIQMPNYAQVENGADGYYFRIFQMHLQHHRSMVLYFLAPISSSLSPFLSPLLDSVLSFLNMNT</sequence>
<evidence type="ECO:0000313" key="1">
    <source>
        <dbReference type="EMBL" id="QSS66791.1"/>
    </source>
</evidence>
<name>A0A8A1MKZ2_AJECA</name>
<dbReference type="AlphaFoldDB" id="A0A8A1MKZ2"/>